<dbReference type="Pfam" id="PF07690">
    <property type="entry name" value="MFS_1"/>
    <property type="match status" value="1"/>
</dbReference>
<feature type="transmembrane region" description="Helical" evidence="7">
    <location>
        <begin position="327"/>
        <end position="346"/>
    </location>
</feature>
<feature type="transmembrane region" description="Helical" evidence="7">
    <location>
        <begin position="142"/>
        <end position="161"/>
    </location>
</feature>
<dbReference type="Proteomes" id="UP000295447">
    <property type="component" value="Unassembled WGS sequence"/>
</dbReference>
<dbReference type="PANTHER" id="PTHR42718:SF46">
    <property type="entry name" value="BLR6921 PROTEIN"/>
    <property type="match status" value="1"/>
</dbReference>
<dbReference type="PANTHER" id="PTHR42718">
    <property type="entry name" value="MAJOR FACILITATOR SUPERFAMILY MULTIDRUG TRANSPORTER MFSC"/>
    <property type="match status" value="1"/>
</dbReference>
<keyword evidence="6 7" id="KW-0472">Membrane</keyword>
<feature type="transmembrane region" description="Helical" evidence="7">
    <location>
        <begin position="438"/>
        <end position="457"/>
    </location>
</feature>
<keyword evidence="5 7" id="KW-1133">Transmembrane helix</keyword>
<keyword evidence="4 7" id="KW-0812">Transmembrane</keyword>
<name>A0A4R7ZUX6_9ACTN</name>
<feature type="domain" description="Major facilitator superfamily (MFS) profile" evidence="8">
    <location>
        <begin position="14"/>
        <end position="461"/>
    </location>
</feature>
<dbReference type="InterPro" id="IPR036259">
    <property type="entry name" value="MFS_trans_sf"/>
</dbReference>
<reference evidence="9 10" key="1">
    <citation type="submission" date="2019-03" db="EMBL/GenBank/DDBJ databases">
        <title>Genomic Encyclopedia of Type Strains, Phase III (KMG-III): the genomes of soil and plant-associated and newly described type strains.</title>
        <authorList>
            <person name="Whitman W."/>
        </authorList>
    </citation>
    <scope>NUCLEOTIDE SEQUENCE [LARGE SCALE GENOMIC DNA]</scope>
    <source>
        <strain evidence="9 10">VKM Ac-2570</strain>
    </source>
</reference>
<feature type="transmembrane region" description="Helical" evidence="7">
    <location>
        <begin position="400"/>
        <end position="418"/>
    </location>
</feature>
<evidence type="ECO:0000259" key="8">
    <source>
        <dbReference type="PROSITE" id="PS50850"/>
    </source>
</evidence>
<evidence type="ECO:0000256" key="5">
    <source>
        <dbReference type="ARBA" id="ARBA00022989"/>
    </source>
</evidence>
<evidence type="ECO:0000256" key="2">
    <source>
        <dbReference type="ARBA" id="ARBA00022448"/>
    </source>
</evidence>
<organism evidence="9 10">
    <name type="scientific">Kribbella kalugense</name>
    <dbReference type="NCBI Taxonomy" id="2512221"/>
    <lineage>
        <taxon>Bacteria</taxon>
        <taxon>Bacillati</taxon>
        <taxon>Actinomycetota</taxon>
        <taxon>Actinomycetes</taxon>
        <taxon>Propionibacteriales</taxon>
        <taxon>Kribbellaceae</taxon>
        <taxon>Kribbella</taxon>
    </lineage>
</organism>
<dbReference type="PRINTS" id="PR01036">
    <property type="entry name" value="TCRTETB"/>
</dbReference>
<evidence type="ECO:0000256" key="7">
    <source>
        <dbReference type="SAM" id="Phobius"/>
    </source>
</evidence>
<dbReference type="OrthoDB" id="4668943at2"/>
<dbReference type="Gene3D" id="1.20.1720.10">
    <property type="entry name" value="Multidrug resistance protein D"/>
    <property type="match status" value="1"/>
</dbReference>
<keyword evidence="2" id="KW-0813">Transport</keyword>
<dbReference type="GO" id="GO:0005886">
    <property type="term" value="C:plasma membrane"/>
    <property type="evidence" value="ECO:0007669"/>
    <property type="project" value="UniProtKB-SubCell"/>
</dbReference>
<feature type="transmembrane region" description="Helical" evidence="7">
    <location>
        <begin position="201"/>
        <end position="221"/>
    </location>
</feature>
<evidence type="ECO:0000313" key="9">
    <source>
        <dbReference type="EMBL" id="TDW21406.1"/>
    </source>
</evidence>
<dbReference type="SUPFAM" id="SSF103473">
    <property type="entry name" value="MFS general substrate transporter"/>
    <property type="match status" value="1"/>
</dbReference>
<evidence type="ECO:0000256" key="1">
    <source>
        <dbReference type="ARBA" id="ARBA00004651"/>
    </source>
</evidence>
<feature type="transmembrane region" description="Helical" evidence="7">
    <location>
        <begin position="227"/>
        <end position="245"/>
    </location>
</feature>
<feature type="transmembrane region" description="Helical" evidence="7">
    <location>
        <begin position="266"/>
        <end position="286"/>
    </location>
</feature>
<dbReference type="EMBL" id="SODF01000001">
    <property type="protein sequence ID" value="TDW21406.1"/>
    <property type="molecule type" value="Genomic_DNA"/>
</dbReference>
<dbReference type="InterPro" id="IPR020846">
    <property type="entry name" value="MFS_dom"/>
</dbReference>
<comment type="subcellular location">
    <subcellularLocation>
        <location evidence="1">Cell membrane</location>
        <topology evidence="1">Multi-pass membrane protein</topology>
    </subcellularLocation>
</comment>
<proteinExistence type="predicted"/>
<evidence type="ECO:0000256" key="6">
    <source>
        <dbReference type="ARBA" id="ARBA00023136"/>
    </source>
</evidence>
<keyword evidence="3" id="KW-1003">Cell membrane</keyword>
<feature type="transmembrane region" description="Helical" evidence="7">
    <location>
        <begin position="52"/>
        <end position="68"/>
    </location>
</feature>
<evidence type="ECO:0000256" key="3">
    <source>
        <dbReference type="ARBA" id="ARBA00022475"/>
    </source>
</evidence>
<feature type="transmembrane region" description="Helical" evidence="7">
    <location>
        <begin position="167"/>
        <end position="189"/>
    </location>
</feature>
<feature type="transmembrane region" description="Helical" evidence="7">
    <location>
        <begin position="109"/>
        <end position="130"/>
    </location>
</feature>
<accession>A0A4R7ZUX6</accession>
<gene>
    <name evidence="9" type="ORF">EV650_0230</name>
</gene>
<dbReference type="Gene3D" id="1.20.1250.20">
    <property type="entry name" value="MFS general substrate transporter like domains"/>
    <property type="match status" value="1"/>
</dbReference>
<feature type="transmembrane region" description="Helical" evidence="7">
    <location>
        <begin position="80"/>
        <end position="103"/>
    </location>
</feature>
<dbReference type="RefSeq" id="WP_134114428.1">
    <property type="nucleotide sequence ID" value="NZ_SODF01000001.1"/>
</dbReference>
<dbReference type="InterPro" id="IPR011701">
    <property type="entry name" value="MFS"/>
</dbReference>
<dbReference type="PROSITE" id="PS50850">
    <property type="entry name" value="MFS"/>
    <property type="match status" value="1"/>
</dbReference>
<feature type="transmembrane region" description="Helical" evidence="7">
    <location>
        <begin position="292"/>
        <end position="315"/>
    </location>
</feature>
<evidence type="ECO:0000256" key="4">
    <source>
        <dbReference type="ARBA" id="ARBA00022692"/>
    </source>
</evidence>
<dbReference type="CDD" id="cd17321">
    <property type="entry name" value="MFS_MMR_MDR_like"/>
    <property type="match status" value="1"/>
</dbReference>
<dbReference type="AlphaFoldDB" id="A0A4R7ZUX6"/>
<dbReference type="GO" id="GO:0022857">
    <property type="term" value="F:transmembrane transporter activity"/>
    <property type="evidence" value="ECO:0007669"/>
    <property type="project" value="InterPro"/>
</dbReference>
<keyword evidence="10" id="KW-1185">Reference proteome</keyword>
<sequence length="480" mass="48929">MTKTSEFSGRRLVALVVLCAATMMTVLDETVVNVAIPSIQRDLGFGATELSWIVNGYLVSFGSLLLLAGRVGDLIGRRRVLLVGLALFTAASLACGLAPSAGVLVGARFAQGAGAALASSVALGMIVSLFDDPAPRARAIGIYAFMASAGASAGLFLGGVITDLAGWRWAFFLNVPIGVIMLVIGVRVLTHETGTGLRAGADYPGAVLLVGGVAATILAVVDPSRRAMVIPAVVLLAAFAVRQLRTQRPLLPLAVLRSRAVIGANLVLMLLGGSMLGFQFLITVYFQNVLGYSPAQAGCAILPIAIGIGGLSLFGYPRISRRVGARVLIVPGMLMVALGLFLLVFAPTHGNYAVSVLPSMLLFAIGGGTAIPAIMSTAMSETTPDALGASSGLLNTSQQVGSAIGLAVLSSIAAATTARLGEHGQTATSAAVGGYHVGWGIGAALITVAAAIAAITLRRPRTQVLAEPQLAGSSPGRLNR</sequence>
<comment type="caution">
    <text evidence="9">The sequence shown here is derived from an EMBL/GenBank/DDBJ whole genome shotgun (WGS) entry which is preliminary data.</text>
</comment>
<protein>
    <submittedName>
        <fullName evidence="9">EmrB/QacA subfamily drug resistance transporter</fullName>
    </submittedName>
</protein>
<evidence type="ECO:0000313" key="10">
    <source>
        <dbReference type="Proteomes" id="UP000295447"/>
    </source>
</evidence>
<feature type="transmembrane region" description="Helical" evidence="7">
    <location>
        <begin position="352"/>
        <end position="379"/>
    </location>
</feature>